<dbReference type="InterPro" id="IPR036217">
    <property type="entry name" value="MethylDNA_cys_MeTrfase_DNAb"/>
</dbReference>
<comment type="similarity">
    <text evidence="2">Belongs to the MGMT family.</text>
</comment>
<accession>A0A9J6ZKU2</accession>
<evidence type="ECO:0000313" key="10">
    <source>
        <dbReference type="EMBL" id="URN96746.1"/>
    </source>
</evidence>
<dbReference type="Proteomes" id="UP001056756">
    <property type="component" value="Chromosome"/>
</dbReference>
<dbReference type="GO" id="GO:0003908">
    <property type="term" value="F:methylated-DNA-[protein]-cysteine S-methyltransferase activity"/>
    <property type="evidence" value="ECO:0007669"/>
    <property type="project" value="UniProtKB-EC"/>
</dbReference>
<dbReference type="InterPro" id="IPR036631">
    <property type="entry name" value="MGMT_N_sf"/>
</dbReference>
<protein>
    <recommendedName>
        <fullName evidence="3">methylated-DNA--[protein]-cysteine S-methyltransferase</fullName>
        <ecNumber evidence="3">2.1.1.63</ecNumber>
    </recommendedName>
</protein>
<dbReference type="InterPro" id="IPR036388">
    <property type="entry name" value="WH-like_DNA-bd_sf"/>
</dbReference>
<organism evidence="10 11">
    <name type="scientific">Candidatus Pristimantibacillus lignocellulolyticus</name>
    <dbReference type="NCBI Taxonomy" id="2994561"/>
    <lineage>
        <taxon>Bacteria</taxon>
        <taxon>Bacillati</taxon>
        <taxon>Bacillota</taxon>
        <taxon>Bacilli</taxon>
        <taxon>Bacillales</taxon>
        <taxon>Paenibacillaceae</taxon>
        <taxon>Candidatus Pristimantibacillus</taxon>
    </lineage>
</organism>
<proteinExistence type="inferred from homology"/>
<evidence type="ECO:0000256" key="8">
    <source>
        <dbReference type="ARBA" id="ARBA00049348"/>
    </source>
</evidence>
<evidence type="ECO:0000259" key="9">
    <source>
        <dbReference type="Pfam" id="PF01035"/>
    </source>
</evidence>
<dbReference type="NCBIfam" id="TIGR00589">
    <property type="entry name" value="ogt"/>
    <property type="match status" value="1"/>
</dbReference>
<evidence type="ECO:0000256" key="4">
    <source>
        <dbReference type="ARBA" id="ARBA00022603"/>
    </source>
</evidence>
<evidence type="ECO:0000256" key="5">
    <source>
        <dbReference type="ARBA" id="ARBA00022679"/>
    </source>
</evidence>
<feature type="domain" description="Methylated-DNA-[protein]-cysteine S-methyltransferase DNA binding" evidence="9">
    <location>
        <begin position="89"/>
        <end position="167"/>
    </location>
</feature>
<comment type="catalytic activity">
    <reaction evidence="1">
        <text>a 4-O-methyl-thymidine in DNA + L-cysteinyl-[protein] = a thymidine in DNA + S-methyl-L-cysteinyl-[protein]</text>
        <dbReference type="Rhea" id="RHEA:53428"/>
        <dbReference type="Rhea" id="RHEA-COMP:10131"/>
        <dbReference type="Rhea" id="RHEA-COMP:10132"/>
        <dbReference type="Rhea" id="RHEA-COMP:13555"/>
        <dbReference type="Rhea" id="RHEA-COMP:13556"/>
        <dbReference type="ChEBI" id="CHEBI:29950"/>
        <dbReference type="ChEBI" id="CHEBI:82612"/>
        <dbReference type="ChEBI" id="CHEBI:137386"/>
        <dbReference type="ChEBI" id="CHEBI:137387"/>
        <dbReference type="EC" id="2.1.1.63"/>
    </reaction>
</comment>
<evidence type="ECO:0000256" key="6">
    <source>
        <dbReference type="ARBA" id="ARBA00022763"/>
    </source>
</evidence>
<keyword evidence="7" id="KW-0234">DNA repair</keyword>
<keyword evidence="4" id="KW-0489">Methyltransferase</keyword>
<dbReference type="AlphaFoldDB" id="A0A9J6ZKU2"/>
<dbReference type="InterPro" id="IPR001497">
    <property type="entry name" value="MethylDNA_cys_MeTrfase_AS"/>
</dbReference>
<dbReference type="Pfam" id="PF01035">
    <property type="entry name" value="DNA_binding_1"/>
    <property type="match status" value="1"/>
</dbReference>
<evidence type="ECO:0000256" key="7">
    <source>
        <dbReference type="ARBA" id="ARBA00023204"/>
    </source>
</evidence>
<keyword evidence="6" id="KW-0227">DNA damage</keyword>
<dbReference type="Gene3D" id="1.10.10.10">
    <property type="entry name" value="Winged helix-like DNA-binding domain superfamily/Winged helix DNA-binding domain"/>
    <property type="match status" value="1"/>
</dbReference>
<dbReference type="GO" id="GO:0006281">
    <property type="term" value="P:DNA repair"/>
    <property type="evidence" value="ECO:0007669"/>
    <property type="project" value="UniProtKB-KW"/>
</dbReference>
<dbReference type="PROSITE" id="PS00374">
    <property type="entry name" value="MGMT"/>
    <property type="match status" value="1"/>
</dbReference>
<evidence type="ECO:0000256" key="2">
    <source>
        <dbReference type="ARBA" id="ARBA00008711"/>
    </source>
</evidence>
<sequence>MMTEQIYWSKIHQNDNNYIIAATKQGLSYIGSPNGEWDDLIDWSNKYGKQYELIESDVLLAPYIAQLQSYWKGEIRQFSLSLDMRGTGFQQLVWNELQRIPYGETVTYQHIANQLGKPTAARAVGTAIGKNPVLIAVPCHRVIGSNGKLTGFRGGLKMKQELLELERAYKSCEDMKKG</sequence>
<comment type="catalytic activity">
    <reaction evidence="8">
        <text>a 6-O-methyl-2'-deoxyguanosine in DNA + L-cysteinyl-[protein] = S-methyl-L-cysteinyl-[protein] + a 2'-deoxyguanosine in DNA</text>
        <dbReference type="Rhea" id="RHEA:24000"/>
        <dbReference type="Rhea" id="RHEA-COMP:10131"/>
        <dbReference type="Rhea" id="RHEA-COMP:10132"/>
        <dbReference type="Rhea" id="RHEA-COMP:11367"/>
        <dbReference type="Rhea" id="RHEA-COMP:11368"/>
        <dbReference type="ChEBI" id="CHEBI:29950"/>
        <dbReference type="ChEBI" id="CHEBI:82612"/>
        <dbReference type="ChEBI" id="CHEBI:85445"/>
        <dbReference type="ChEBI" id="CHEBI:85448"/>
        <dbReference type="EC" id="2.1.1.63"/>
    </reaction>
</comment>
<name>A0A9J6ZKU2_9BACL</name>
<dbReference type="EC" id="2.1.1.63" evidence="3"/>
<dbReference type="CDD" id="cd06445">
    <property type="entry name" value="ATase"/>
    <property type="match status" value="1"/>
</dbReference>
<dbReference type="KEGG" id="plig:NAG76_02525"/>
<dbReference type="PANTHER" id="PTHR10815">
    <property type="entry name" value="METHYLATED-DNA--PROTEIN-CYSTEINE METHYLTRANSFERASE"/>
    <property type="match status" value="1"/>
</dbReference>
<dbReference type="PANTHER" id="PTHR10815:SF12">
    <property type="entry name" value="METHYLATED-DNA--PROTEIN-CYSTEINE METHYLTRANSFERASE, INDUCIBLE"/>
    <property type="match status" value="1"/>
</dbReference>
<dbReference type="EMBL" id="CP097899">
    <property type="protein sequence ID" value="URN96746.1"/>
    <property type="molecule type" value="Genomic_DNA"/>
</dbReference>
<gene>
    <name evidence="10" type="ORF">NAG76_02525</name>
</gene>
<evidence type="ECO:0000256" key="3">
    <source>
        <dbReference type="ARBA" id="ARBA00011918"/>
    </source>
</evidence>
<reference evidence="10" key="1">
    <citation type="submission" date="2022-05" db="EMBL/GenBank/DDBJ databases">
        <title>Novel bacterial taxa in a minimal lignocellulolytic consortium and its capacity to transform plastics disclosed by genome-resolved metagenomics.</title>
        <authorList>
            <person name="Rodriguez C.A.D."/>
            <person name="Diaz-Garcia L."/>
            <person name="Herrera K."/>
            <person name="Tarazona N.A."/>
            <person name="Sproer C."/>
            <person name="Overmann J."/>
            <person name="Jimenez D.J."/>
        </authorList>
    </citation>
    <scope>NUCLEOTIDE SEQUENCE</scope>
    <source>
        <strain evidence="10">MAG5</strain>
    </source>
</reference>
<keyword evidence="5" id="KW-0808">Transferase</keyword>
<evidence type="ECO:0000313" key="11">
    <source>
        <dbReference type="Proteomes" id="UP001056756"/>
    </source>
</evidence>
<dbReference type="InterPro" id="IPR014048">
    <property type="entry name" value="MethylDNA_cys_MeTrfase_DNA-bd"/>
</dbReference>
<dbReference type="SUPFAM" id="SSF46767">
    <property type="entry name" value="Methylated DNA-protein cysteine methyltransferase, C-terminal domain"/>
    <property type="match status" value="1"/>
</dbReference>
<dbReference type="SUPFAM" id="SSF53155">
    <property type="entry name" value="Methylated DNA-protein cysteine methyltransferase domain"/>
    <property type="match status" value="1"/>
</dbReference>
<evidence type="ECO:0000256" key="1">
    <source>
        <dbReference type="ARBA" id="ARBA00001286"/>
    </source>
</evidence>
<dbReference type="FunFam" id="1.10.10.10:FF:000214">
    <property type="entry name" value="Methylated-DNA--protein-cysteine methyltransferase"/>
    <property type="match status" value="1"/>
</dbReference>
<dbReference type="GO" id="GO:0032259">
    <property type="term" value="P:methylation"/>
    <property type="evidence" value="ECO:0007669"/>
    <property type="project" value="UniProtKB-KW"/>
</dbReference>